<proteinExistence type="predicted"/>
<dbReference type="Pfam" id="PF07734">
    <property type="entry name" value="FBA_1"/>
    <property type="match status" value="1"/>
</dbReference>
<reference evidence="2 3" key="1">
    <citation type="journal article" date="2022" name="Nat. Genet.">
        <title>Improved pea reference genome and pan-genome highlight genomic features and evolutionary characteristics.</title>
        <authorList>
            <person name="Yang T."/>
            <person name="Liu R."/>
            <person name="Luo Y."/>
            <person name="Hu S."/>
            <person name="Wang D."/>
            <person name="Wang C."/>
            <person name="Pandey M.K."/>
            <person name="Ge S."/>
            <person name="Xu Q."/>
            <person name="Li N."/>
            <person name="Li G."/>
            <person name="Huang Y."/>
            <person name="Saxena R.K."/>
            <person name="Ji Y."/>
            <person name="Li M."/>
            <person name="Yan X."/>
            <person name="He Y."/>
            <person name="Liu Y."/>
            <person name="Wang X."/>
            <person name="Xiang C."/>
            <person name="Varshney R.K."/>
            <person name="Ding H."/>
            <person name="Gao S."/>
            <person name="Zong X."/>
        </authorList>
    </citation>
    <scope>NUCLEOTIDE SEQUENCE [LARGE SCALE GENOMIC DNA]</scope>
    <source>
        <strain evidence="2 3">cv. Zhongwan 6</strain>
    </source>
</reference>
<dbReference type="InterPro" id="IPR006527">
    <property type="entry name" value="F-box-assoc_dom_typ1"/>
</dbReference>
<name>A0A9D4VJD9_PEA</name>
<dbReference type="NCBIfam" id="TIGR01640">
    <property type="entry name" value="F_box_assoc_1"/>
    <property type="match status" value="1"/>
</dbReference>
<dbReference type="EMBL" id="JAMSHJ010000007">
    <property type="protein sequence ID" value="KAI5384795.1"/>
    <property type="molecule type" value="Genomic_DNA"/>
</dbReference>
<feature type="non-terminal residue" evidence="2">
    <location>
        <position position="369"/>
    </location>
</feature>
<dbReference type="PANTHER" id="PTHR31672">
    <property type="entry name" value="BNACNNG10540D PROTEIN"/>
    <property type="match status" value="1"/>
</dbReference>
<accession>A0A9D4VJD9</accession>
<sequence length="369" mass="43109">PFSRFITNLTLEQDLSMKTFQNRFKSFIQKVIEAPKHFLFSTKTKKPLLILDRFYFNTNNVCGHHLFLLDIKTKHLKELHIPRVTNSDMGYKIISSCNGLLCIAHYSLDQYSTLFLWNPTTKQTKRIIEQQRQPLLLPPNCLIGFYESNGFYVVRFHSFQNTKTSYYAIRGEKYSLSEGVWREIKGCDQNLILKGDLFWTENTVTVKETLFWVAMEVNEKVSHEMIISFNSSNEAISKIEMPFNSSKDCVEVYKKLAVYSYKGSSSVALMICSESKSMEQWLDLWVLCDEYEDIEYWIKVQTLGRFSRLERPVGVWKNQVLMATNKMIHSVGGVVAFLQEDDIGAEFYYNSLNYEESFFPLNDVLEVDH</sequence>
<organism evidence="2 3">
    <name type="scientific">Pisum sativum</name>
    <name type="common">Garden pea</name>
    <name type="synonym">Lathyrus oleraceus</name>
    <dbReference type="NCBI Taxonomy" id="3888"/>
    <lineage>
        <taxon>Eukaryota</taxon>
        <taxon>Viridiplantae</taxon>
        <taxon>Streptophyta</taxon>
        <taxon>Embryophyta</taxon>
        <taxon>Tracheophyta</taxon>
        <taxon>Spermatophyta</taxon>
        <taxon>Magnoliopsida</taxon>
        <taxon>eudicotyledons</taxon>
        <taxon>Gunneridae</taxon>
        <taxon>Pentapetalae</taxon>
        <taxon>rosids</taxon>
        <taxon>fabids</taxon>
        <taxon>Fabales</taxon>
        <taxon>Fabaceae</taxon>
        <taxon>Papilionoideae</taxon>
        <taxon>50 kb inversion clade</taxon>
        <taxon>NPAAA clade</taxon>
        <taxon>Hologalegina</taxon>
        <taxon>IRL clade</taxon>
        <taxon>Fabeae</taxon>
        <taxon>Lathyrus</taxon>
    </lineage>
</organism>
<keyword evidence="3" id="KW-1185">Reference proteome</keyword>
<dbReference type="InterPro" id="IPR050796">
    <property type="entry name" value="SCF_F-box_component"/>
</dbReference>
<evidence type="ECO:0000259" key="1">
    <source>
        <dbReference type="Pfam" id="PF07734"/>
    </source>
</evidence>
<protein>
    <recommendedName>
        <fullName evidence="1">F-box associated beta-propeller type 1 domain-containing protein</fullName>
    </recommendedName>
</protein>
<evidence type="ECO:0000313" key="3">
    <source>
        <dbReference type="Proteomes" id="UP001058974"/>
    </source>
</evidence>
<feature type="domain" description="F-box associated beta-propeller type 1" evidence="1">
    <location>
        <begin position="78"/>
        <end position="302"/>
    </location>
</feature>
<dbReference type="Gramene" id="Psat07G0169600-T1">
    <property type="protein sequence ID" value="KAI5384795.1"/>
    <property type="gene ID" value="KIW84_071696"/>
</dbReference>
<dbReference type="PANTHER" id="PTHR31672:SF13">
    <property type="entry name" value="F-BOX PROTEIN CPR30-LIKE"/>
    <property type="match status" value="1"/>
</dbReference>
<dbReference type="InterPro" id="IPR017451">
    <property type="entry name" value="F-box-assoc_interact_dom"/>
</dbReference>
<dbReference type="AlphaFoldDB" id="A0A9D4VJD9"/>
<feature type="non-terminal residue" evidence="2">
    <location>
        <position position="1"/>
    </location>
</feature>
<dbReference type="Proteomes" id="UP001058974">
    <property type="component" value="Chromosome 7"/>
</dbReference>
<gene>
    <name evidence="2" type="ORF">KIW84_071696</name>
</gene>
<comment type="caution">
    <text evidence="2">The sequence shown here is derived from an EMBL/GenBank/DDBJ whole genome shotgun (WGS) entry which is preliminary data.</text>
</comment>
<evidence type="ECO:0000313" key="2">
    <source>
        <dbReference type="EMBL" id="KAI5384795.1"/>
    </source>
</evidence>